<evidence type="ECO:0000313" key="1">
    <source>
        <dbReference type="EMBL" id="KAA9378940.1"/>
    </source>
</evidence>
<protein>
    <submittedName>
        <fullName evidence="1">Uncharacterized protein</fullName>
    </submittedName>
</protein>
<organism evidence="1 2">
    <name type="scientific">Microbispora cellulosiformans</name>
    <dbReference type="NCBI Taxonomy" id="2614688"/>
    <lineage>
        <taxon>Bacteria</taxon>
        <taxon>Bacillati</taxon>
        <taxon>Actinomycetota</taxon>
        <taxon>Actinomycetes</taxon>
        <taxon>Streptosporangiales</taxon>
        <taxon>Streptosporangiaceae</taxon>
        <taxon>Microbispora</taxon>
    </lineage>
</organism>
<dbReference type="AlphaFoldDB" id="A0A5J5K5N4"/>
<evidence type="ECO:0000313" key="2">
    <source>
        <dbReference type="Proteomes" id="UP000327011"/>
    </source>
</evidence>
<dbReference type="Proteomes" id="UP000327011">
    <property type="component" value="Unassembled WGS sequence"/>
</dbReference>
<accession>A0A5J5K5N4</accession>
<gene>
    <name evidence="1" type="ORF">F5972_11945</name>
</gene>
<reference evidence="1 2" key="1">
    <citation type="submission" date="2019-09" db="EMBL/GenBank/DDBJ databases">
        <title>Screening of Novel Bioactive Compounds from Soil-Associated.</title>
        <authorList>
            <person name="Gong X."/>
        </authorList>
    </citation>
    <scope>NUCLEOTIDE SEQUENCE [LARGE SCALE GENOMIC DNA]</scope>
    <source>
        <strain evidence="1 2">Gxj-6</strain>
    </source>
</reference>
<keyword evidence="2" id="KW-1185">Reference proteome</keyword>
<comment type="caution">
    <text evidence="1">The sequence shown here is derived from an EMBL/GenBank/DDBJ whole genome shotgun (WGS) entry which is preliminary data.</text>
</comment>
<dbReference type="EMBL" id="VYTZ01000004">
    <property type="protein sequence ID" value="KAA9378940.1"/>
    <property type="molecule type" value="Genomic_DNA"/>
</dbReference>
<dbReference type="RefSeq" id="WP_150933541.1">
    <property type="nucleotide sequence ID" value="NZ_VYTZ01000004.1"/>
</dbReference>
<proteinExistence type="predicted"/>
<name>A0A5J5K5N4_9ACTN</name>
<sequence length="200" mass="21173">MARSSSRARGLRIPAGGDGGADSFGATGGGFVRGNSFPGLSLDTFGLAPDRHGSLVSLLSSDGGGMRLGEGFPAKLIRRIARRACIPSGAQLTPQIDRAKAGLTLLHSSGKVEGHVNRVKMLGFVPAEDLEQAELDAMQDEVEHEAADLAAFNLRPSHEETGCRDLSMWIDVCYLVPDVRDGKSMANDQETRSRILGTGL</sequence>